<gene>
    <name evidence="6" type="primary">Lca5</name>
    <name evidence="6" type="ORF">NYCBRA_R03915</name>
</gene>
<accession>A0A7K8T7P3</accession>
<protein>
    <submittedName>
        <fullName evidence="6">LCA5 protein</fullName>
    </submittedName>
</protein>
<name>A0A7K8T7P3_9AVES</name>
<dbReference type="Pfam" id="PF15619">
    <property type="entry name" value="Lebercilin"/>
    <property type="match status" value="1"/>
</dbReference>
<reference evidence="6 7" key="1">
    <citation type="submission" date="2019-09" db="EMBL/GenBank/DDBJ databases">
        <title>Bird 10,000 Genomes (B10K) Project - Family phase.</title>
        <authorList>
            <person name="Zhang G."/>
        </authorList>
    </citation>
    <scope>NUCLEOTIDE SEQUENCE [LARGE SCALE GENOMIC DNA]</scope>
    <source>
        <strain evidence="6">B10K-CU-031-10</strain>
        <tissue evidence="6">Muscle</tissue>
    </source>
</reference>
<dbReference type="AlphaFoldDB" id="A0A7K8T7P3"/>
<proteinExistence type="inferred from homology"/>
<feature type="region of interest" description="Disordered" evidence="4">
    <location>
        <begin position="514"/>
        <end position="543"/>
    </location>
</feature>
<feature type="compositionally biased region" description="Basic and acidic residues" evidence="4">
    <location>
        <begin position="1"/>
        <end position="22"/>
    </location>
</feature>
<evidence type="ECO:0000313" key="6">
    <source>
        <dbReference type="EMBL" id="NXF37836.1"/>
    </source>
</evidence>
<dbReference type="GO" id="GO:0042073">
    <property type="term" value="P:intraciliary transport"/>
    <property type="evidence" value="ECO:0007669"/>
    <property type="project" value="TreeGrafter"/>
</dbReference>
<dbReference type="InterPro" id="IPR026188">
    <property type="entry name" value="Lebercilin-like"/>
</dbReference>
<feature type="domain" description="Lebercilin" evidence="5">
    <location>
        <begin position="103"/>
        <end position="295"/>
    </location>
</feature>
<organism evidence="6 7">
    <name type="scientific">Nyctibius bracteatus</name>
    <name type="common">Rufous potoo</name>
    <dbReference type="NCBI Taxonomy" id="48426"/>
    <lineage>
        <taxon>Eukaryota</taxon>
        <taxon>Metazoa</taxon>
        <taxon>Chordata</taxon>
        <taxon>Craniata</taxon>
        <taxon>Vertebrata</taxon>
        <taxon>Euteleostomi</taxon>
        <taxon>Archelosauria</taxon>
        <taxon>Archosauria</taxon>
        <taxon>Dinosauria</taxon>
        <taxon>Saurischia</taxon>
        <taxon>Theropoda</taxon>
        <taxon>Coelurosauria</taxon>
        <taxon>Aves</taxon>
        <taxon>Neognathae</taxon>
        <taxon>Neoaves</taxon>
        <taxon>Strisores</taxon>
        <taxon>Caprimulgiformes</taxon>
        <taxon>Nyctibiidae</taxon>
        <taxon>Nyctibius</taxon>
    </lineage>
</organism>
<dbReference type="PANTHER" id="PTHR16650:SF10">
    <property type="entry name" value="LEBERCILIN"/>
    <property type="match status" value="1"/>
</dbReference>
<feature type="region of interest" description="Disordered" evidence="4">
    <location>
        <begin position="1"/>
        <end position="90"/>
    </location>
</feature>
<feature type="non-terminal residue" evidence="6">
    <location>
        <position position="685"/>
    </location>
</feature>
<feature type="non-terminal residue" evidence="6">
    <location>
        <position position="1"/>
    </location>
</feature>
<comment type="similarity">
    <text evidence="1">Belongs to the LCA5 family.</text>
</comment>
<dbReference type="Proteomes" id="UP000538472">
    <property type="component" value="Unassembled WGS sequence"/>
</dbReference>
<evidence type="ECO:0000256" key="3">
    <source>
        <dbReference type="SAM" id="Coils"/>
    </source>
</evidence>
<feature type="coiled-coil region" evidence="3">
    <location>
        <begin position="115"/>
        <end position="301"/>
    </location>
</feature>
<dbReference type="EMBL" id="VWZB01000915">
    <property type="protein sequence ID" value="NXF37836.1"/>
    <property type="molecule type" value="Genomic_DNA"/>
</dbReference>
<evidence type="ECO:0000313" key="7">
    <source>
        <dbReference type="Proteomes" id="UP000538472"/>
    </source>
</evidence>
<keyword evidence="7" id="KW-1185">Reference proteome</keyword>
<evidence type="ECO:0000256" key="1">
    <source>
        <dbReference type="ARBA" id="ARBA00010229"/>
    </source>
</evidence>
<feature type="compositionally biased region" description="Polar residues" evidence="4">
    <location>
        <begin position="33"/>
        <end position="48"/>
    </location>
</feature>
<dbReference type="InterPro" id="IPR028933">
    <property type="entry name" value="Lebercilin_dom"/>
</dbReference>
<comment type="caution">
    <text evidence="6">The sequence shown here is derived from an EMBL/GenBank/DDBJ whole genome shotgun (WGS) entry which is preliminary data.</text>
</comment>
<evidence type="ECO:0000256" key="2">
    <source>
        <dbReference type="ARBA" id="ARBA00023054"/>
    </source>
</evidence>
<evidence type="ECO:0000259" key="5">
    <source>
        <dbReference type="Pfam" id="PF15619"/>
    </source>
</evidence>
<evidence type="ECO:0000256" key="4">
    <source>
        <dbReference type="SAM" id="MobiDB-lite"/>
    </source>
</evidence>
<sequence>MAERVRSPNSEHDRKSDGDKNSDSYYSDEDNASHSSGQSPTLSYPSTSQEKRDHETQTSNSLVHYQATKKLGSKYAPSKRRTQWDFRSRSLTRDSSAKDVDLVTKRVLSARLLKINELQNELTELHIKLDELQKENRALKRLQHRQEKALNKFEDTENEISQLLARHNNEIRILRERLRKAQERERATERQLKDSEDEMYRTKTALQKLKKLSADKHLAERDDLAKKLAFAESRLEDSEKRIKDLEKNLELSSSSFQRELHSKKKKMYEAQEENRALQEQLHQLNQKLKEKERELEAKNIYANRMLKLSPRLDMDIIQRKTANNQNIKKGTQLTKGVQTSGYFSPVEILPESELVCSDTVNKKEGILPKIEKEIQDKEWKEQADLLRQDQGNREREEKLKLFQEIPALEERVQKLYNEWEKEEYVKVEKESSFLLDKEEKIKMETEIHKPEVERESSEILEERQKREFLLAKMQEVDRETQNVTNVKPASQAPLINTARKSNSLEKKEKTNQFSEIPGNVTGGFPVDDSQGDATRTQRQKQRNLRTVDLSSELTFGSYVPTFGKASGKPSWLTQKSDNLEESVKENADFNSKKEKKSNLMEQLFGSSASTILLSKNNDTTPFNIDWDSSNTLLVDKNSEVKVKEDNDLFGKGRSLTRHRLQHTASKLGVQTLGSLEDEIEEVILQ</sequence>
<keyword evidence="2 3" id="KW-0175">Coiled coil</keyword>
<dbReference type="GO" id="GO:0005930">
    <property type="term" value="C:axoneme"/>
    <property type="evidence" value="ECO:0007669"/>
    <property type="project" value="TreeGrafter"/>
</dbReference>
<dbReference type="PANTHER" id="PTHR16650">
    <property type="entry name" value="C21ORF13-RELATED"/>
    <property type="match status" value="1"/>
</dbReference>